<feature type="domain" description="Integrase catalytic" evidence="2">
    <location>
        <begin position="1667"/>
        <end position="1853"/>
    </location>
</feature>
<accession>A0ABD0R8J0</accession>
<dbReference type="InterPro" id="IPR040676">
    <property type="entry name" value="DUF5641"/>
</dbReference>
<dbReference type="SUPFAM" id="SSF53098">
    <property type="entry name" value="Ribonuclease H-like"/>
    <property type="match status" value="1"/>
</dbReference>
<dbReference type="PANTHER" id="PTHR47331">
    <property type="entry name" value="PHD-TYPE DOMAIN-CONTAINING PROTEIN"/>
    <property type="match status" value="1"/>
</dbReference>
<feature type="region of interest" description="Disordered" evidence="1">
    <location>
        <begin position="241"/>
        <end position="289"/>
    </location>
</feature>
<dbReference type="SMART" id="SM00343">
    <property type="entry name" value="ZnF_C2HC"/>
    <property type="match status" value="2"/>
</dbReference>
<evidence type="ECO:0000259" key="2">
    <source>
        <dbReference type="PROSITE" id="PS50994"/>
    </source>
</evidence>
<dbReference type="PANTHER" id="PTHR47331:SF5">
    <property type="entry name" value="RIBONUCLEASE H"/>
    <property type="match status" value="1"/>
</dbReference>
<gene>
    <name evidence="3" type="ORF">M9458_008341</name>
</gene>
<dbReference type="PROSITE" id="PS50994">
    <property type="entry name" value="INTEGRASE"/>
    <property type="match status" value="1"/>
</dbReference>
<organism evidence="3 4">
    <name type="scientific">Cirrhinus mrigala</name>
    <name type="common">Mrigala</name>
    <dbReference type="NCBI Taxonomy" id="683832"/>
    <lineage>
        <taxon>Eukaryota</taxon>
        <taxon>Metazoa</taxon>
        <taxon>Chordata</taxon>
        <taxon>Craniata</taxon>
        <taxon>Vertebrata</taxon>
        <taxon>Euteleostomi</taxon>
        <taxon>Actinopterygii</taxon>
        <taxon>Neopterygii</taxon>
        <taxon>Teleostei</taxon>
        <taxon>Ostariophysi</taxon>
        <taxon>Cypriniformes</taxon>
        <taxon>Cyprinidae</taxon>
        <taxon>Labeoninae</taxon>
        <taxon>Labeonini</taxon>
        <taxon>Cirrhinus</taxon>
    </lineage>
</organism>
<dbReference type="Gene3D" id="3.30.420.10">
    <property type="entry name" value="Ribonuclease H-like superfamily/Ribonuclease H"/>
    <property type="match status" value="1"/>
</dbReference>
<dbReference type="Proteomes" id="UP001529510">
    <property type="component" value="Unassembled WGS sequence"/>
</dbReference>
<dbReference type="Gene3D" id="3.10.10.10">
    <property type="entry name" value="HIV Type 1 Reverse Transcriptase, subunit A, domain 1"/>
    <property type="match status" value="1"/>
</dbReference>
<dbReference type="GO" id="GO:0006259">
    <property type="term" value="P:DNA metabolic process"/>
    <property type="evidence" value="ECO:0007669"/>
    <property type="project" value="UniProtKB-ARBA"/>
</dbReference>
<dbReference type="Pfam" id="PF17921">
    <property type="entry name" value="Integrase_H2C2"/>
    <property type="match status" value="1"/>
</dbReference>
<dbReference type="EMBL" id="JAMKFB020000004">
    <property type="protein sequence ID" value="KAL0194769.1"/>
    <property type="molecule type" value="Genomic_DNA"/>
</dbReference>
<feature type="region of interest" description="Disordered" evidence="1">
    <location>
        <begin position="1"/>
        <end position="68"/>
    </location>
</feature>
<dbReference type="Gene3D" id="3.30.70.270">
    <property type="match status" value="1"/>
</dbReference>
<feature type="region of interest" description="Disordered" evidence="1">
    <location>
        <begin position="1453"/>
        <end position="1475"/>
    </location>
</feature>
<feature type="compositionally biased region" description="Basic and acidic residues" evidence="1">
    <location>
        <begin position="1464"/>
        <end position="1474"/>
    </location>
</feature>
<feature type="compositionally biased region" description="Polar residues" evidence="1">
    <location>
        <begin position="125"/>
        <end position="139"/>
    </location>
</feature>
<name>A0ABD0R8J0_CIRMR</name>
<feature type="region of interest" description="Disordered" evidence="1">
    <location>
        <begin position="527"/>
        <end position="570"/>
    </location>
</feature>
<feature type="compositionally biased region" description="Basic and acidic residues" evidence="1">
    <location>
        <begin position="85"/>
        <end position="94"/>
    </location>
</feature>
<dbReference type="InterPro" id="IPR001584">
    <property type="entry name" value="Integrase_cat-core"/>
</dbReference>
<reference evidence="3 4" key="1">
    <citation type="submission" date="2024-05" db="EMBL/GenBank/DDBJ databases">
        <title>Genome sequencing and assembly of Indian major carp, Cirrhinus mrigala (Hamilton, 1822).</title>
        <authorList>
            <person name="Mohindra V."/>
            <person name="Chowdhury L.M."/>
            <person name="Lal K."/>
            <person name="Jena J.K."/>
        </authorList>
    </citation>
    <scope>NUCLEOTIDE SEQUENCE [LARGE SCALE GENOMIC DNA]</scope>
    <source>
        <strain evidence="3">CM1030</strain>
        <tissue evidence="3">Blood</tissue>
    </source>
</reference>
<comment type="caution">
    <text evidence="3">The sequence shown here is derived from an EMBL/GenBank/DDBJ whole genome shotgun (WGS) entry which is preliminary data.</text>
</comment>
<dbReference type="SUPFAM" id="SSF56672">
    <property type="entry name" value="DNA/RNA polymerases"/>
    <property type="match status" value="1"/>
</dbReference>
<dbReference type="InterPro" id="IPR036397">
    <property type="entry name" value="RNaseH_sf"/>
</dbReference>
<dbReference type="InterPro" id="IPR043502">
    <property type="entry name" value="DNA/RNA_pol_sf"/>
</dbReference>
<evidence type="ECO:0000313" key="4">
    <source>
        <dbReference type="Proteomes" id="UP001529510"/>
    </source>
</evidence>
<feature type="compositionally biased region" description="Basic and acidic residues" evidence="1">
    <location>
        <begin position="43"/>
        <end position="55"/>
    </location>
</feature>
<feature type="region of interest" description="Disordered" evidence="1">
    <location>
        <begin position="85"/>
        <end position="153"/>
    </location>
</feature>
<evidence type="ECO:0000313" key="3">
    <source>
        <dbReference type="EMBL" id="KAL0194769.1"/>
    </source>
</evidence>
<evidence type="ECO:0000256" key="1">
    <source>
        <dbReference type="SAM" id="MobiDB-lite"/>
    </source>
</evidence>
<dbReference type="InterPro" id="IPR041588">
    <property type="entry name" value="Integrase_H2C2"/>
</dbReference>
<dbReference type="InterPro" id="IPR043128">
    <property type="entry name" value="Rev_trsase/Diguanyl_cyclase"/>
</dbReference>
<keyword evidence="4" id="KW-1185">Reference proteome</keyword>
<dbReference type="InterPro" id="IPR012337">
    <property type="entry name" value="RNaseH-like_sf"/>
</dbReference>
<dbReference type="Pfam" id="PF05380">
    <property type="entry name" value="Peptidase_A17"/>
    <property type="match status" value="1"/>
</dbReference>
<dbReference type="InterPro" id="IPR008042">
    <property type="entry name" value="Retrotrans_Pao"/>
</dbReference>
<dbReference type="InterPro" id="IPR001878">
    <property type="entry name" value="Znf_CCHC"/>
</dbReference>
<feature type="non-terminal residue" evidence="3">
    <location>
        <position position="1955"/>
    </location>
</feature>
<feature type="region of interest" description="Disordered" evidence="1">
    <location>
        <begin position="323"/>
        <end position="349"/>
    </location>
</feature>
<sequence>MQSEEVNPEGARPKRQVRPPVYLEDYDLTATRCRQVSSPTRPHAAEESRRGDDARIFPSPYDEASSPVSQYSWHVVDEWSSAAFDREQSYERQQVRTPSQSKATLPSTQPAQFSPFHRPWEETESQSSPQTVINTSHRPSQPLVHSESLPTPLPYPSTIRQPLQLADTVAASVTSVPSFHKGDYSSLPTTKQTVGYRDHSVLPRHLDRNAESSQREHVLVEFLGKMLSELQVMRDHIQTELPAKREVTQSVQPPNYHDPMPAGYPDESVRPTSRRLAPPPTASSNYPHDPGWYPEQRFEPVRAAHLPHPQESYERRRPGYLTPMRRTSTLHPDDRESTYRGPTPSIPDFITGDPSEFTRLKIALENLLPSDATELFRYQILMDHLRLDEARLVADSYLNSPFPYSDTMAALTERFGQPYKLALRRIAKVMDASDIRRGDTASFDKFALQIRSLVGMLETLGHEGQAELRCGSHVERLLSKLPPEMRSEFRRHMFRRPGAVYSLLDFSEWLQYEAWCQSSESQISDRRRRLEQRMDRGRAGNTAGRSVTILHGSDEGSAKPPPGPAPISLSSSGVLKAQAKAFCPYCDKTDHYLSQCPTFKSFNKQQITDWIQTNHRCWRCGRAHQAAKCTLKKPCSICKGRHLQILHEVNSKPTTEGSCLVNSATETLYLDRPTGCRKVLLKVVRVLLRHGDKTLDTYAVLDDGSERTILLSPAATKLGIHGPEESLALRTIRQDVQTVAGSAVSFQISPVTQPQKVFRISAAFTAERLCLADHSYPLSILEKYQHLRNLPLQSFEGVRPLLLIGADNTHLITPISPVRLGPSGGPAAIQTRLGWTLQGPVRFLKDQLATQQVFFLSLTPSELQLKRDVERLWQIDVLPYHCEKQATRSEEDRDAISLLEAKTTRVEVNGIFRYATPLLHRKDFPFFCAPKEAVMSSLRGMERQLARSPEKAEVYKSEIKKLELAGAAVKLRNEGQGCTQENWYIPHHMITHNGKNRLVFNCSFEYGGLNLNDSLLPGPVLSPSLLGVLLRFREHCVAISGDIRGMFHQVLLLPEDRPLLRFLWRDLRREDPPDTYEWQVLPFGTTCSPCCATFALQRHVALHSTPDEDVRFSVDNCFYVDNCLQSLPTVEGARQLVDKLRSLLSTGGFDIRQWASNVVDVVSHLPPEARSTKLELWLSQNKADPQESTLGLSWHCESDQLGFKHRPVAYNALTMRSIYRVLASQYDPLGVILPYTTRAKVIVQQLWMTHRDWDDPQLPSELQQAWTAWEEELKYLPQVTLPRCYNPSYMDHSDVRHEIHIFSDASEKAYGAVAYLLSEGQQGELHLAFLLARSRVAPRKQQSIPRLELCAALIGVQLAKLLANELTLKLDKITYWTDSTIVLHWLHSESCRYKVFVGTRVAEIQELTNQAEWRYVNSERNPADDLTRGKSLRDLIGTNRWLQGPEFLLQPQEEWPSHPTSSVHDSEDTSELKGEPFCGITTTKPLISDGKDYSSWTDLVEAVAQDLHGAAAQDDSPPASTYREAETVILRRIQMDSFPEDYRLLKTNKPVHSDSRLLCLSPEFDPENHFIRVGGRLRRAETLDPHTMHPIVLDPHYPNTQLLIKDYDTRLHHPGAERVFAELRRRVWILRGREAIKKHQKSCIECCKWRSKPATQQMVDLPPPRLRLFKPAFYSVGMDCFGPFIVKLGRRTEKRWGLLFKCLTTRAVHIELLNSMDSDAFLMALRRFIGRRGQPAELYSDQGTNFRGGDTELFEFFSKLSPDLQQLLAKQRISFHFNPPAAPHFGGVWEREIRSIKAALRTTLGSETVSEEVLLTVLIEVEAVLNSKPLGYVSADLAEPDAVTPNCLLMGRPDGSLPQVVFPESELLTRRRWRHSQVLADRFWTAFIRHYLPTMQTRGKWQKSSPDLEVGTVVMLVDPQLPRVTKVFPGVDGHVRTVEIRIKDKPNIRPITRLI</sequence>
<protein>
    <recommendedName>
        <fullName evidence="2">Integrase catalytic domain-containing protein</fullName>
    </recommendedName>
</protein>
<dbReference type="Pfam" id="PF18701">
    <property type="entry name" value="DUF5641"/>
    <property type="match status" value="1"/>
</dbReference>
<proteinExistence type="predicted"/>
<feature type="compositionally biased region" description="Polar residues" evidence="1">
    <location>
        <begin position="95"/>
        <end position="112"/>
    </location>
</feature>
<dbReference type="CDD" id="cd01644">
    <property type="entry name" value="RT_pepA17"/>
    <property type="match status" value="1"/>
</dbReference>